<name>A0A0S4JJP5_BODSA</name>
<evidence type="ECO:0000313" key="1">
    <source>
        <dbReference type="EMBL" id="CUG90420.1"/>
    </source>
</evidence>
<dbReference type="EMBL" id="CYKH01001823">
    <property type="protein sequence ID" value="CUG90420.1"/>
    <property type="molecule type" value="Genomic_DNA"/>
</dbReference>
<proteinExistence type="predicted"/>
<organism evidence="1 2">
    <name type="scientific">Bodo saltans</name>
    <name type="common">Flagellated protozoan</name>
    <dbReference type="NCBI Taxonomy" id="75058"/>
    <lineage>
        <taxon>Eukaryota</taxon>
        <taxon>Discoba</taxon>
        <taxon>Euglenozoa</taxon>
        <taxon>Kinetoplastea</taxon>
        <taxon>Metakinetoplastina</taxon>
        <taxon>Eubodonida</taxon>
        <taxon>Bodonidae</taxon>
        <taxon>Bodo</taxon>
    </lineage>
</organism>
<accession>A0A0S4JJP5</accession>
<gene>
    <name evidence="1" type="ORF">BSAL_26605</name>
</gene>
<keyword evidence="2" id="KW-1185">Reference proteome</keyword>
<dbReference type="VEuPathDB" id="TriTrypDB:BSAL_26605"/>
<reference evidence="2" key="1">
    <citation type="submission" date="2015-09" db="EMBL/GenBank/DDBJ databases">
        <authorList>
            <consortium name="Pathogen Informatics"/>
        </authorList>
    </citation>
    <scope>NUCLEOTIDE SEQUENCE [LARGE SCALE GENOMIC DNA]</scope>
    <source>
        <strain evidence="2">Lake Konstanz</strain>
    </source>
</reference>
<evidence type="ECO:0000313" key="2">
    <source>
        <dbReference type="Proteomes" id="UP000051952"/>
    </source>
</evidence>
<sequence length="424" mass="48063">MSHPLGLRAKLKGPQAKKRTLMKHQVNTYFIQVRLPAALQRSLREASNDVGGEDGLATRSATPLAPIVKLNKTNANMSTAASSSSSVRLPLFSDDELHSPTYSTAYRGVVTVTIPSAATCYDAIGYILAAADATDRSPCDYQLVQCFADFTPDHTRQRLTGDSRSMPIKTVMQFPFHLALVLSPYVVLRERLECEEEPQQRSAVVDAYRKQFLQFCTGYQALLFRLIEQSHFLRGREEEARRGKKLEERQQFFELTRFRTLRQEKDGRGLIEKHSEKLFRQLICTEERALAEKLLLCDPNQSPWLNDHEAFLRELRTRLRKLASEDTLLQNLQTRIQELLQWYSTSSVCLIHAKQRAYTVGRAALCVNEAVEMEDMTVVTPTVVEAHRRAIAPQVAPELYCVPMVSNSLAILDDVHSSSRSHVL</sequence>
<protein>
    <submittedName>
        <fullName evidence="1">Uncharacterized protein</fullName>
    </submittedName>
</protein>
<dbReference type="Proteomes" id="UP000051952">
    <property type="component" value="Unassembled WGS sequence"/>
</dbReference>
<dbReference type="AlphaFoldDB" id="A0A0S4JJP5"/>